<reference evidence="1 2" key="1">
    <citation type="submission" date="2020-04" db="EMBL/GenBank/DDBJ databases">
        <authorList>
            <person name="De Canck E."/>
        </authorList>
    </citation>
    <scope>NUCLEOTIDE SEQUENCE [LARGE SCALE GENOMIC DNA]</scope>
    <source>
        <strain evidence="1 2">LMG 29542</strain>
    </source>
</reference>
<keyword evidence="2" id="KW-1185">Reference proteome</keyword>
<dbReference type="AlphaFoldDB" id="A0A6J5FCB9"/>
<organism evidence="1 2">
    <name type="scientific">Paraburkholderia humisilvae</name>
    <dbReference type="NCBI Taxonomy" id="627669"/>
    <lineage>
        <taxon>Bacteria</taxon>
        <taxon>Pseudomonadati</taxon>
        <taxon>Pseudomonadota</taxon>
        <taxon>Betaproteobacteria</taxon>
        <taxon>Burkholderiales</taxon>
        <taxon>Burkholderiaceae</taxon>
        <taxon>Paraburkholderia</taxon>
    </lineage>
</organism>
<dbReference type="Proteomes" id="UP000494363">
    <property type="component" value="Unassembled WGS sequence"/>
</dbReference>
<sequence>MPHHPRPFPTSRMWHLAQIEISFRQASRAQNPIEAGSYLPLFFAQEIPYHRIVVVSPWLPGLQMQCQNQALARVPEPTAPCGKNSIYLALYLPMLRENIELPKGSNCFTEVFPIEKNTTAGGVALYRLCSFHVSVSMTEGCVGNVKQPTVEFVLARNSSARRPASFRGASVTNGHGREV</sequence>
<dbReference type="EMBL" id="CADIKH010000200">
    <property type="protein sequence ID" value="CAB3774906.1"/>
    <property type="molecule type" value="Genomic_DNA"/>
</dbReference>
<evidence type="ECO:0000313" key="2">
    <source>
        <dbReference type="Proteomes" id="UP000494363"/>
    </source>
</evidence>
<gene>
    <name evidence="1" type="ORF">LMG29542_08288</name>
</gene>
<name>A0A6J5FCB9_9BURK</name>
<evidence type="ECO:0000313" key="1">
    <source>
        <dbReference type="EMBL" id="CAB3774906.1"/>
    </source>
</evidence>
<accession>A0A6J5FCB9</accession>
<protein>
    <submittedName>
        <fullName evidence="1">Uncharacterized protein</fullName>
    </submittedName>
</protein>
<proteinExistence type="predicted"/>